<dbReference type="EMBL" id="NOWC01000095">
    <property type="protein sequence ID" value="OZS71861.1"/>
    <property type="molecule type" value="Genomic_DNA"/>
</dbReference>
<evidence type="ECO:0000313" key="4">
    <source>
        <dbReference type="EMBL" id="OZS71861.1"/>
    </source>
</evidence>
<reference evidence="3" key="4">
    <citation type="submission" date="2023-04" db="EMBL/GenBank/DDBJ databases">
        <authorList>
            <person name="Li W."/>
        </authorList>
    </citation>
    <scope>NUCLEOTIDE SEQUENCE</scope>
    <source>
        <strain evidence="3">QITACRE101</strain>
    </source>
</reference>
<dbReference type="Proteomes" id="UP000834611">
    <property type="component" value="Unassembled WGS sequence"/>
</dbReference>
<accession>A0A1J0E6L3</accession>
<name>A0A1J0E6L3_PRORE</name>
<organism evidence="5 6">
    <name type="scientific">Providencia rettgeri</name>
    <dbReference type="NCBI Taxonomy" id="587"/>
    <lineage>
        <taxon>Bacteria</taxon>
        <taxon>Pseudomonadati</taxon>
        <taxon>Pseudomonadota</taxon>
        <taxon>Gammaproteobacteria</taxon>
        <taxon>Enterobacterales</taxon>
        <taxon>Morganellaceae</taxon>
        <taxon>Providencia</taxon>
    </lineage>
</organism>
<proteinExistence type="predicted"/>
<keyword evidence="4" id="KW-0614">Plasmid</keyword>
<reference evidence="2" key="2">
    <citation type="submission" date="2019-02" db="EMBL/GenBank/DDBJ databases">
        <title>Genomic characterization of isolates from hospital effluents in KZN, South Africa.</title>
        <authorList>
            <person name="Ntshobeni N."/>
            <person name="Allam M."/>
            <person name="Ismail A."/>
            <person name="Amoako D."/>
            <person name="Essack S."/>
            <person name="Chenia H."/>
        </authorList>
    </citation>
    <scope>NUCLEOTIDE SEQUENCE</scope>
    <source>
        <strain evidence="2">AFE97_S1</strain>
    </source>
</reference>
<dbReference type="EMBL" id="JARVQW010000013">
    <property type="protein sequence ID" value="MDH2307459.1"/>
    <property type="molecule type" value="Genomic_DNA"/>
</dbReference>
<protein>
    <submittedName>
        <fullName evidence="5">Uncharacterized protein</fullName>
    </submittedName>
</protein>
<dbReference type="Proteomes" id="UP001162044">
    <property type="component" value="Unassembled WGS sequence"/>
</dbReference>
<geneLocation type="plasmid" evidence="4">
    <name>pPR1</name>
</geneLocation>
<dbReference type="AlphaFoldDB" id="A0A1J0E6L3"/>
<gene>
    <name evidence="5" type="ORF">CHI95_18975</name>
    <name evidence="4" type="ORF">CHI95_25090</name>
    <name evidence="2" type="ORF">EX242_14770</name>
    <name evidence="1" type="ORF">GHA_04354</name>
    <name evidence="3" type="ORF">QDQ51_18835</name>
</gene>
<dbReference type="RefSeq" id="WP_071547973.1">
    <property type="nucleotide sequence ID" value="NC_022589.1"/>
</dbReference>
<evidence type="ECO:0000313" key="2">
    <source>
        <dbReference type="EMBL" id="MBX6981512.1"/>
    </source>
</evidence>
<evidence type="ECO:0000313" key="5">
    <source>
        <dbReference type="EMBL" id="OZS72939.1"/>
    </source>
</evidence>
<comment type="caution">
    <text evidence="5">The sequence shown here is derived from an EMBL/GenBank/DDBJ whole genome shotgun (WGS) entry which is preliminary data.</text>
</comment>
<dbReference type="Proteomes" id="UP000824410">
    <property type="component" value="Unassembled WGS sequence"/>
</dbReference>
<dbReference type="STRING" id="587.RB151_016690"/>
<dbReference type="EMBL" id="NOWC01000028">
    <property type="protein sequence ID" value="OZS72939.1"/>
    <property type="molecule type" value="Genomic_DNA"/>
</dbReference>
<dbReference type="EMBL" id="CAHPSF010000018">
    <property type="protein sequence ID" value="CAB5717842.1"/>
    <property type="molecule type" value="Genomic_DNA"/>
</dbReference>
<sequence length="75" mass="8855">MMYKNKRLQEKITQFSLQNPNYKKNAMLNHIQDDLFEMKSSGMSWNAIMDALPAYGLMVSDSSFKKFLKKSREQE</sequence>
<evidence type="ECO:0000313" key="3">
    <source>
        <dbReference type="EMBL" id="MDH2307459.1"/>
    </source>
</evidence>
<reference evidence="3" key="5">
    <citation type="submission" date="2023-10" db="EMBL/GenBank/DDBJ databases">
        <title>Analysis of Resistance Genes of Carbapenem-resistant Providencia rettgeri.</title>
        <authorList>
            <person name="Liu M."/>
        </authorList>
    </citation>
    <scope>NUCLEOTIDE SEQUENCE</scope>
    <source>
        <strain evidence="3">QITACRE101</strain>
    </source>
</reference>
<dbReference type="Proteomes" id="UP000216001">
    <property type="component" value="Unassembled WGS sequence"/>
</dbReference>
<evidence type="ECO:0000313" key="1">
    <source>
        <dbReference type="EMBL" id="CAB5717842.1"/>
    </source>
</evidence>
<dbReference type="EMBL" id="SHDO01000017">
    <property type="protein sequence ID" value="MBX6981512.1"/>
    <property type="molecule type" value="Genomic_DNA"/>
</dbReference>
<reference evidence="1" key="3">
    <citation type="submission" date="2020-05" db="EMBL/GenBank/DDBJ databases">
        <authorList>
            <person name="Delgado-Blas J."/>
        </authorList>
    </citation>
    <scope>NUCLEOTIDE SEQUENCE</scope>
    <source>
        <strain evidence="1">BB1453</strain>
    </source>
</reference>
<reference evidence="5 6" key="1">
    <citation type="submission" date="2017-07" db="EMBL/GenBank/DDBJ databases">
        <title>blaIMP-27 on transferable plasmids in Proteus mirabilis and Providencia rettgeri.</title>
        <authorList>
            <person name="Potter R."/>
        </authorList>
    </citation>
    <scope>NUCLEOTIDE SEQUENCE [LARGE SCALE GENOMIC DNA]</scope>
    <source>
        <strain evidence="5 6">PR1</strain>
        <plasmid evidence="4">pPR1</plasmid>
    </source>
</reference>
<evidence type="ECO:0000313" key="6">
    <source>
        <dbReference type="Proteomes" id="UP000216001"/>
    </source>
</evidence>
<dbReference type="GeneID" id="93396225"/>
<dbReference type="KEGG" id="prg:RB151_016690"/>